<dbReference type="Proteomes" id="UP000078237">
    <property type="component" value="Unassembled WGS sequence"/>
</dbReference>
<reference evidence="8 9" key="1">
    <citation type="journal article" date="2016" name="Genome Announc.">
        <title>Genome Sequence of Madurella mycetomatis mm55, Isolated from a Human Mycetoma Case in Sudan.</title>
        <authorList>
            <person name="Smit S."/>
            <person name="Derks M.F."/>
            <person name="Bervoets S."/>
            <person name="Fahal A."/>
            <person name="van Leeuwen W."/>
            <person name="van Belkum A."/>
            <person name="van de Sande W.W."/>
        </authorList>
    </citation>
    <scope>NUCLEOTIDE SEQUENCE [LARGE SCALE GENOMIC DNA]</scope>
    <source>
        <strain evidence="9">mm55</strain>
    </source>
</reference>
<dbReference type="PANTHER" id="PTHR21659">
    <property type="entry name" value="HYDROPHOBIC PROTEIN RCI2 LOW TEMPERATURE AND SALT RESPONSIVE PROTEIN LTI6 -RELATED"/>
    <property type="match status" value="1"/>
</dbReference>
<gene>
    <name evidence="8" type="ORF">MMYC01_206694</name>
</gene>
<keyword evidence="9" id="KW-1185">Reference proteome</keyword>
<feature type="compositionally biased region" description="Low complexity" evidence="6">
    <location>
        <begin position="94"/>
        <end position="104"/>
    </location>
</feature>
<evidence type="ECO:0000256" key="4">
    <source>
        <dbReference type="ARBA" id="ARBA00022989"/>
    </source>
</evidence>
<dbReference type="Pfam" id="PF01679">
    <property type="entry name" value="Pmp3"/>
    <property type="match status" value="1"/>
</dbReference>
<sequence length="174" mass="18419">MSANDIFLGLLAVLLPPLPVWVRRGICSVDSLLNILLCILGFVPGLLHAWYIIAKHPDPPYDYEYQPVPGAQGRHQDAEHGRIYVFVHNGHGQGHTPQQQGIQPKYGGAGAQAPMNYGTTSPVGGSASAPPQQPPQHQQQEQGATGLAGPSDGGAPPPSYAQVVAGDHKVQTQD</sequence>
<feature type="transmembrane region" description="Helical" evidence="7">
    <location>
        <begin position="34"/>
        <end position="53"/>
    </location>
</feature>
<dbReference type="STRING" id="100816.A0A175VYZ8"/>
<protein>
    <submittedName>
        <fullName evidence="8">Plasma membrane proteolipid 3</fullName>
    </submittedName>
</protein>
<proteinExistence type="inferred from homology"/>
<evidence type="ECO:0000256" key="2">
    <source>
        <dbReference type="ARBA" id="ARBA00009530"/>
    </source>
</evidence>
<keyword evidence="5 7" id="KW-0472">Membrane</keyword>
<dbReference type="PANTHER" id="PTHR21659:SF57">
    <property type="entry name" value="PLASMA MEMBRANE PROTEOLIPID 31"/>
    <property type="match status" value="1"/>
</dbReference>
<dbReference type="AlphaFoldDB" id="A0A175VYZ8"/>
<dbReference type="InterPro" id="IPR000612">
    <property type="entry name" value="PMP3"/>
</dbReference>
<evidence type="ECO:0000256" key="5">
    <source>
        <dbReference type="ARBA" id="ARBA00023136"/>
    </source>
</evidence>
<keyword evidence="3 7" id="KW-0812">Transmembrane</keyword>
<comment type="caution">
    <text evidence="8">The sequence shown here is derived from an EMBL/GenBank/DDBJ whole genome shotgun (WGS) entry which is preliminary data.</text>
</comment>
<evidence type="ECO:0000256" key="3">
    <source>
        <dbReference type="ARBA" id="ARBA00022692"/>
    </source>
</evidence>
<comment type="similarity">
    <text evidence="2">Belongs to the UPF0057 (PMP3) family.</text>
</comment>
<dbReference type="OrthoDB" id="2802411at2759"/>
<dbReference type="GO" id="GO:0016020">
    <property type="term" value="C:membrane"/>
    <property type="evidence" value="ECO:0007669"/>
    <property type="project" value="UniProtKB-SubCell"/>
</dbReference>
<evidence type="ECO:0000313" key="9">
    <source>
        <dbReference type="Proteomes" id="UP000078237"/>
    </source>
</evidence>
<organism evidence="8 9">
    <name type="scientific">Madurella mycetomatis</name>
    <dbReference type="NCBI Taxonomy" id="100816"/>
    <lineage>
        <taxon>Eukaryota</taxon>
        <taxon>Fungi</taxon>
        <taxon>Dikarya</taxon>
        <taxon>Ascomycota</taxon>
        <taxon>Pezizomycotina</taxon>
        <taxon>Sordariomycetes</taxon>
        <taxon>Sordariomycetidae</taxon>
        <taxon>Sordariales</taxon>
        <taxon>Sordariales incertae sedis</taxon>
        <taxon>Madurella</taxon>
    </lineage>
</organism>
<evidence type="ECO:0000256" key="1">
    <source>
        <dbReference type="ARBA" id="ARBA00004370"/>
    </source>
</evidence>
<keyword evidence="4 7" id="KW-1133">Transmembrane helix</keyword>
<accession>A0A175VYZ8</accession>
<evidence type="ECO:0000313" key="8">
    <source>
        <dbReference type="EMBL" id="KXX76439.1"/>
    </source>
</evidence>
<feature type="compositionally biased region" description="Low complexity" evidence="6">
    <location>
        <begin position="135"/>
        <end position="154"/>
    </location>
</feature>
<evidence type="ECO:0000256" key="7">
    <source>
        <dbReference type="SAM" id="Phobius"/>
    </source>
</evidence>
<name>A0A175VYZ8_9PEZI</name>
<dbReference type="VEuPathDB" id="FungiDB:MMYC01_206694"/>
<dbReference type="EMBL" id="LCTW02000210">
    <property type="protein sequence ID" value="KXX76439.1"/>
    <property type="molecule type" value="Genomic_DNA"/>
</dbReference>
<evidence type="ECO:0000256" key="6">
    <source>
        <dbReference type="SAM" id="MobiDB-lite"/>
    </source>
</evidence>
<feature type="region of interest" description="Disordered" evidence="6">
    <location>
        <begin position="88"/>
        <end position="174"/>
    </location>
</feature>
<comment type="subcellular location">
    <subcellularLocation>
        <location evidence="1">Membrane</location>
    </subcellularLocation>
</comment>